<evidence type="ECO:0000313" key="3">
    <source>
        <dbReference type="Proteomes" id="UP000607653"/>
    </source>
</evidence>
<dbReference type="InterPro" id="IPR050466">
    <property type="entry name" value="Carboxylest/Gibb_receptor"/>
</dbReference>
<evidence type="ECO:0000313" key="2">
    <source>
        <dbReference type="EMBL" id="DAD28065.1"/>
    </source>
</evidence>
<dbReference type="InterPro" id="IPR029058">
    <property type="entry name" value="AB_hydrolase_fold"/>
</dbReference>
<keyword evidence="3" id="KW-1185">Reference proteome</keyword>
<evidence type="ECO:0000259" key="1">
    <source>
        <dbReference type="Pfam" id="PF07859"/>
    </source>
</evidence>
<gene>
    <name evidence="2" type="ORF">HUJ06_029533</name>
</gene>
<dbReference type="AlphaFoldDB" id="A0A822YAN2"/>
<dbReference type="EMBL" id="DUZY01000002">
    <property type="protein sequence ID" value="DAD28065.1"/>
    <property type="molecule type" value="Genomic_DNA"/>
</dbReference>
<accession>A0A822YAN2</accession>
<name>A0A822YAN2_NELNU</name>
<dbReference type="Proteomes" id="UP000607653">
    <property type="component" value="Unassembled WGS sequence"/>
</dbReference>
<dbReference type="GO" id="GO:0016787">
    <property type="term" value="F:hydrolase activity"/>
    <property type="evidence" value="ECO:0007669"/>
    <property type="project" value="InterPro"/>
</dbReference>
<comment type="caution">
    <text evidence="2">The sequence shown here is derived from an EMBL/GenBank/DDBJ whole genome shotgun (WGS) entry which is preliminary data.</text>
</comment>
<sequence>MSVLVDVTCRPNITINRTLLNFFDIKISPNKKYGLTSVDITVDPARDLWFCLCTPTEPAADVKLPTILFFHGGGFARLRPDSFLYDSVCHRFAREIPAVVVYINYRLTPKNRFPSQYDDGFDVL</sequence>
<feature type="domain" description="Alpha/beta hydrolase fold-3" evidence="1">
    <location>
        <begin position="67"/>
        <end position="124"/>
    </location>
</feature>
<dbReference type="Gene3D" id="3.40.50.1820">
    <property type="entry name" value="alpha/beta hydrolase"/>
    <property type="match status" value="1"/>
</dbReference>
<dbReference type="InterPro" id="IPR013094">
    <property type="entry name" value="AB_hydrolase_3"/>
</dbReference>
<protein>
    <recommendedName>
        <fullName evidence="1">Alpha/beta hydrolase fold-3 domain-containing protein</fullName>
    </recommendedName>
</protein>
<dbReference type="PANTHER" id="PTHR23024">
    <property type="entry name" value="ARYLACETAMIDE DEACETYLASE"/>
    <property type="match status" value="1"/>
</dbReference>
<proteinExistence type="predicted"/>
<reference evidence="2 3" key="1">
    <citation type="journal article" date="2020" name="Mol. Biol. Evol.">
        <title>Distinct Expression and Methylation Patterns for Genes with Different Fates following a Single Whole-Genome Duplication in Flowering Plants.</title>
        <authorList>
            <person name="Shi T."/>
            <person name="Rahmani R.S."/>
            <person name="Gugger P.F."/>
            <person name="Wang M."/>
            <person name="Li H."/>
            <person name="Zhang Y."/>
            <person name="Li Z."/>
            <person name="Wang Q."/>
            <person name="Van de Peer Y."/>
            <person name="Marchal K."/>
            <person name="Chen J."/>
        </authorList>
    </citation>
    <scope>NUCLEOTIDE SEQUENCE [LARGE SCALE GENOMIC DNA]</scope>
    <source>
        <tissue evidence="2">Leaf</tissue>
    </source>
</reference>
<dbReference type="Pfam" id="PF07859">
    <property type="entry name" value="Abhydrolase_3"/>
    <property type="match status" value="1"/>
</dbReference>
<organism evidence="2 3">
    <name type="scientific">Nelumbo nucifera</name>
    <name type="common">Sacred lotus</name>
    <dbReference type="NCBI Taxonomy" id="4432"/>
    <lineage>
        <taxon>Eukaryota</taxon>
        <taxon>Viridiplantae</taxon>
        <taxon>Streptophyta</taxon>
        <taxon>Embryophyta</taxon>
        <taxon>Tracheophyta</taxon>
        <taxon>Spermatophyta</taxon>
        <taxon>Magnoliopsida</taxon>
        <taxon>Proteales</taxon>
        <taxon>Nelumbonaceae</taxon>
        <taxon>Nelumbo</taxon>
    </lineage>
</organism>
<dbReference type="SUPFAM" id="SSF53474">
    <property type="entry name" value="alpha/beta-Hydrolases"/>
    <property type="match status" value="1"/>
</dbReference>
<dbReference type="PANTHER" id="PTHR23024:SF24">
    <property type="entry name" value="ALPHA_BETA HYDROLASE FOLD-3 DOMAIN-CONTAINING PROTEIN"/>
    <property type="match status" value="1"/>
</dbReference>